<evidence type="ECO:0000256" key="1">
    <source>
        <dbReference type="SAM" id="MobiDB-lite"/>
    </source>
</evidence>
<dbReference type="RefSeq" id="WP_108569025.1">
    <property type="nucleotide sequence ID" value="NZ_CP031769.1"/>
</dbReference>
<name>A0A346NRY6_9ALTE</name>
<dbReference type="Proteomes" id="UP000262073">
    <property type="component" value="Chromosome"/>
</dbReference>
<dbReference type="SUPFAM" id="SSF52540">
    <property type="entry name" value="P-loop containing nucleoside triphosphate hydrolases"/>
    <property type="match status" value="1"/>
</dbReference>
<proteinExistence type="predicted"/>
<dbReference type="InterPro" id="IPR047610">
    <property type="entry name" value="ImuA_translesion"/>
</dbReference>
<reference evidence="2 3" key="1">
    <citation type="submission" date="2018-08" db="EMBL/GenBank/DDBJ databases">
        <title>Salinimonas sediminis sp. nov., a piezophilic bacterium isolated from a deep-sea sediment sample from the New Britain Trench.</title>
        <authorList>
            <person name="Cao J."/>
        </authorList>
    </citation>
    <scope>NUCLEOTIDE SEQUENCE [LARGE SCALE GENOMIC DNA]</scope>
    <source>
        <strain evidence="2 3">N102</strain>
    </source>
</reference>
<accession>A0A346NRY6</accession>
<dbReference type="InterPro" id="IPR027417">
    <property type="entry name" value="P-loop_NTPase"/>
</dbReference>
<sequence>MTNSTLPLTQHPGVWRASEGRHQDTTQRQDTGFAALNTALGGGFPASGLIRLRSLCGVGELSLLKTVLGQNNSEKLLVFINPPGQIHQAWLHQMAINPANVTVVHCRSGDEALWAAEQCLKSEACYQVLLWHDAITTKQARRLQVASTQHRLRCLLFENKRVQRIALPLTLDLDIQAVTGGLQIDITKNRGAWPTSATQLMFCYTPTNQAIYRAMDNTSALHALSHIAG</sequence>
<dbReference type="PIRSF" id="PIRSF037290">
    <property type="entry name" value="UCP037290"/>
    <property type="match status" value="1"/>
</dbReference>
<dbReference type="NCBIfam" id="NF033429">
    <property type="entry name" value="ImuA_translesion"/>
    <property type="match status" value="1"/>
</dbReference>
<keyword evidence="3" id="KW-1185">Reference proteome</keyword>
<feature type="compositionally biased region" description="Basic and acidic residues" evidence="1">
    <location>
        <begin position="18"/>
        <end position="27"/>
    </location>
</feature>
<organism evidence="2 3">
    <name type="scientific">Salinimonas sediminis</name>
    <dbReference type="NCBI Taxonomy" id="2303538"/>
    <lineage>
        <taxon>Bacteria</taxon>
        <taxon>Pseudomonadati</taxon>
        <taxon>Pseudomonadota</taxon>
        <taxon>Gammaproteobacteria</taxon>
        <taxon>Alteromonadales</taxon>
        <taxon>Alteromonadaceae</taxon>
        <taxon>Alteromonas/Salinimonas group</taxon>
        <taxon>Salinimonas</taxon>
    </lineage>
</organism>
<evidence type="ECO:0000313" key="3">
    <source>
        <dbReference type="Proteomes" id="UP000262073"/>
    </source>
</evidence>
<dbReference type="KEGG" id="salm:D0Y50_19200"/>
<gene>
    <name evidence="2" type="primary">imuA</name>
    <name evidence="2" type="ORF">D0Y50_19200</name>
</gene>
<dbReference type="EMBL" id="CP031769">
    <property type="protein sequence ID" value="AXR08293.1"/>
    <property type="molecule type" value="Genomic_DNA"/>
</dbReference>
<feature type="region of interest" description="Disordered" evidence="1">
    <location>
        <begin position="1"/>
        <end position="27"/>
    </location>
</feature>
<dbReference type="InterPro" id="IPR017166">
    <property type="entry name" value="UCP037290"/>
</dbReference>
<dbReference type="AlphaFoldDB" id="A0A346NRY6"/>
<dbReference type="Gene3D" id="3.40.50.300">
    <property type="entry name" value="P-loop containing nucleotide triphosphate hydrolases"/>
    <property type="match status" value="1"/>
</dbReference>
<dbReference type="OrthoDB" id="9811176at2"/>
<protein>
    <submittedName>
        <fullName evidence="2">Translesion DNA synthesis-associated protein ImuA</fullName>
    </submittedName>
</protein>
<evidence type="ECO:0000313" key="2">
    <source>
        <dbReference type="EMBL" id="AXR08293.1"/>
    </source>
</evidence>